<keyword evidence="2" id="KW-0813">Transport</keyword>
<name>A0A0A8B430_9ACTN</name>
<evidence type="ECO:0000313" key="7">
    <source>
        <dbReference type="Proteomes" id="UP000031121"/>
    </source>
</evidence>
<feature type="domain" description="Solute-binding protein family 5" evidence="5">
    <location>
        <begin position="88"/>
        <end position="452"/>
    </location>
</feature>
<feature type="signal peptide" evidence="4">
    <location>
        <begin position="1"/>
        <end position="17"/>
    </location>
</feature>
<dbReference type="RefSeq" id="WP_039688179.1">
    <property type="nucleotide sequence ID" value="NZ_CP009302.1"/>
</dbReference>
<proteinExistence type="inferred from homology"/>
<accession>A0A0A8B430</accession>
<dbReference type="PROSITE" id="PS51257">
    <property type="entry name" value="PROKAR_LIPOPROTEIN"/>
    <property type="match status" value="1"/>
</dbReference>
<dbReference type="PIRSF" id="PIRSF002741">
    <property type="entry name" value="MppA"/>
    <property type="match status" value="1"/>
</dbReference>
<reference evidence="6 7" key="2">
    <citation type="journal article" date="2015" name="Genome Announc.">
        <title>Complete Genome Sequence of Coriobacteriaceae Strain 68-1-3, a Novel Mucus-Degrading Isolate from the Swine Intestinal Tract.</title>
        <authorList>
            <person name="Looft T."/>
            <person name="Bayles D.O."/>
            <person name="Alt D.P."/>
            <person name="Stanton T.B."/>
        </authorList>
    </citation>
    <scope>NUCLEOTIDE SEQUENCE [LARGE SCALE GENOMIC DNA]</scope>
    <source>
        <strain evidence="6 7">68-1-3</strain>
    </source>
</reference>
<keyword evidence="3 4" id="KW-0732">Signal</keyword>
<dbReference type="GO" id="GO:0042597">
    <property type="term" value="C:periplasmic space"/>
    <property type="evidence" value="ECO:0007669"/>
    <property type="project" value="UniProtKB-ARBA"/>
</dbReference>
<evidence type="ECO:0000256" key="2">
    <source>
        <dbReference type="ARBA" id="ARBA00022448"/>
    </source>
</evidence>
<dbReference type="InterPro" id="IPR019546">
    <property type="entry name" value="TAT_signal_bac_arc"/>
</dbReference>
<dbReference type="GO" id="GO:0043190">
    <property type="term" value="C:ATP-binding cassette (ABC) transporter complex"/>
    <property type="evidence" value="ECO:0007669"/>
    <property type="project" value="InterPro"/>
</dbReference>
<dbReference type="InterPro" id="IPR006311">
    <property type="entry name" value="TAT_signal"/>
</dbReference>
<sequence>MLTRRGFVKMSASVAAAVSMGGLLSSCGASRPAPSGGSSVKNQVVIAMSTGSEPEAGFDPIMGWGDGGHGHEPLIQSTLVSTDEHLAFQNDLATSYSVSDDGLTWTFKIRSDVKFTDGEPLTARDVAFTFNSIMNAPASEVDLSFLTGVSAPDDETAVFSLSKPFNALLYLVANIGIVPEHAYGPDYGSNPIGSGRYKLEQWDRGQQAILVSNPDYYGAAPTIERVVALFMAEDAALAAVQSGQADVAYTSAVLSSATVPGYSLAGYASVDSRGISLPMAAPGETRIGADGVVYPVGNKVTCDLSIRRAINYGLDRQKLVDEILNGHGSVAYSVGDGMPWASDDMKCGTDVERAKSILAEGGWTAASDGVLEKDGVRAEFDLYYPANDSVRQSFAHEFSSQMRELGIAVSLRGTDWDEIFAHGYSDPVLWGWGTNSPLETYTLYRSSSEGNYAGYANQDCDAYLDAALAQPSVEESFAYWKRAQWDGSQGFAPQGEAAWVWMANIDHLYFVRDGLNIAPQKPHPHGHGWSLANNVDRWTW</sequence>
<dbReference type="Proteomes" id="UP000031121">
    <property type="component" value="Chromosome"/>
</dbReference>
<dbReference type="CDD" id="cd08518">
    <property type="entry name" value="PBP2_NikA_DppA_OppA_like_19"/>
    <property type="match status" value="1"/>
</dbReference>
<dbReference type="NCBIfam" id="TIGR01409">
    <property type="entry name" value="TAT_signal_seq"/>
    <property type="match status" value="1"/>
</dbReference>
<evidence type="ECO:0000256" key="4">
    <source>
        <dbReference type="SAM" id="SignalP"/>
    </source>
</evidence>
<comment type="similarity">
    <text evidence="1">Belongs to the bacterial solute-binding protein 5 family.</text>
</comment>
<evidence type="ECO:0000256" key="1">
    <source>
        <dbReference type="ARBA" id="ARBA00005695"/>
    </source>
</evidence>
<dbReference type="KEGG" id="cbac:JI75_01460"/>
<dbReference type="PROSITE" id="PS51318">
    <property type="entry name" value="TAT"/>
    <property type="match status" value="1"/>
</dbReference>
<dbReference type="PANTHER" id="PTHR30290:SF9">
    <property type="entry name" value="OLIGOPEPTIDE-BINDING PROTEIN APPA"/>
    <property type="match status" value="1"/>
</dbReference>
<dbReference type="SUPFAM" id="SSF53850">
    <property type="entry name" value="Periplasmic binding protein-like II"/>
    <property type="match status" value="1"/>
</dbReference>
<dbReference type="HOGENOM" id="CLU_017028_8_5_11"/>
<keyword evidence="7" id="KW-1185">Reference proteome</keyword>
<dbReference type="AlphaFoldDB" id="A0A0A8B430"/>
<dbReference type="InterPro" id="IPR000914">
    <property type="entry name" value="SBP_5_dom"/>
</dbReference>
<dbReference type="Pfam" id="PF00496">
    <property type="entry name" value="SBP_bac_5"/>
    <property type="match status" value="1"/>
</dbReference>
<gene>
    <name evidence="6" type="ORF">JI75_01460</name>
</gene>
<dbReference type="GO" id="GO:1904680">
    <property type="term" value="F:peptide transmembrane transporter activity"/>
    <property type="evidence" value="ECO:0007669"/>
    <property type="project" value="TreeGrafter"/>
</dbReference>
<dbReference type="Gene3D" id="3.10.105.10">
    <property type="entry name" value="Dipeptide-binding Protein, Domain 3"/>
    <property type="match status" value="1"/>
</dbReference>
<dbReference type="PANTHER" id="PTHR30290">
    <property type="entry name" value="PERIPLASMIC BINDING COMPONENT OF ABC TRANSPORTER"/>
    <property type="match status" value="1"/>
</dbReference>
<dbReference type="EMBL" id="CP009302">
    <property type="protein sequence ID" value="AJC11553.1"/>
    <property type="molecule type" value="Genomic_DNA"/>
</dbReference>
<organism evidence="6 7">
    <name type="scientific">Berryella intestinalis</name>
    <dbReference type="NCBI Taxonomy" id="1531429"/>
    <lineage>
        <taxon>Bacteria</taxon>
        <taxon>Bacillati</taxon>
        <taxon>Actinomycetota</taxon>
        <taxon>Coriobacteriia</taxon>
        <taxon>Eggerthellales</taxon>
        <taxon>Eggerthellaceae</taxon>
        <taxon>Berryella</taxon>
    </lineage>
</organism>
<dbReference type="InterPro" id="IPR039424">
    <property type="entry name" value="SBP_5"/>
</dbReference>
<dbReference type="GO" id="GO:0015833">
    <property type="term" value="P:peptide transport"/>
    <property type="evidence" value="ECO:0007669"/>
    <property type="project" value="TreeGrafter"/>
</dbReference>
<reference evidence="7" key="1">
    <citation type="submission" date="2014-08" db="EMBL/GenBank/DDBJ databases">
        <title>Coriobacteriaceae sp. complete genome.</title>
        <authorList>
            <person name="Looft T."/>
            <person name="Bayles D.O."/>
            <person name="Stanton T.B."/>
        </authorList>
    </citation>
    <scope>NUCLEOTIDE SEQUENCE [LARGE SCALE GENOMIC DNA]</scope>
    <source>
        <strain evidence="7">68-1-3</strain>
    </source>
</reference>
<protein>
    <submittedName>
        <fullName evidence="6">ABC transporter substrate-binding protein</fullName>
    </submittedName>
</protein>
<dbReference type="Gene3D" id="3.40.190.10">
    <property type="entry name" value="Periplasmic binding protein-like II"/>
    <property type="match status" value="1"/>
</dbReference>
<dbReference type="STRING" id="1531429.JI75_01460"/>
<dbReference type="InterPro" id="IPR030678">
    <property type="entry name" value="Peptide/Ni-bd"/>
</dbReference>
<evidence type="ECO:0000256" key="3">
    <source>
        <dbReference type="ARBA" id="ARBA00022729"/>
    </source>
</evidence>
<feature type="chain" id="PRO_5002034550" evidence="4">
    <location>
        <begin position="18"/>
        <end position="540"/>
    </location>
</feature>
<evidence type="ECO:0000313" key="6">
    <source>
        <dbReference type="EMBL" id="AJC11553.1"/>
    </source>
</evidence>
<evidence type="ECO:0000259" key="5">
    <source>
        <dbReference type="Pfam" id="PF00496"/>
    </source>
</evidence>